<dbReference type="InterPro" id="IPR013083">
    <property type="entry name" value="Znf_RING/FYVE/PHD"/>
</dbReference>
<dbReference type="GO" id="GO:0008270">
    <property type="term" value="F:zinc ion binding"/>
    <property type="evidence" value="ECO:0007669"/>
    <property type="project" value="UniProtKB-KW"/>
</dbReference>
<evidence type="ECO:0000256" key="10">
    <source>
        <dbReference type="ARBA" id="ARBA00022833"/>
    </source>
</evidence>
<reference evidence="18 19" key="1">
    <citation type="submission" date="2024-01" db="EMBL/GenBank/DDBJ databases">
        <title>The genomes of 5 underutilized Papilionoideae crops provide insights into root nodulation and disease resistanc.</title>
        <authorList>
            <person name="Yuan L."/>
        </authorList>
    </citation>
    <scope>NUCLEOTIDE SEQUENCE [LARGE SCALE GENOMIC DNA]</scope>
    <source>
        <strain evidence="18">ZHUSHIDOU_FW_LH</strain>
        <tissue evidence="18">Leaf</tissue>
    </source>
</reference>
<feature type="compositionally biased region" description="Polar residues" evidence="15">
    <location>
        <begin position="154"/>
        <end position="165"/>
    </location>
</feature>
<evidence type="ECO:0000256" key="15">
    <source>
        <dbReference type="SAM" id="MobiDB-lite"/>
    </source>
</evidence>
<keyword evidence="6 16" id="KW-0812">Transmembrane</keyword>
<dbReference type="Proteomes" id="UP001372338">
    <property type="component" value="Unassembled WGS sequence"/>
</dbReference>
<gene>
    <name evidence="18" type="ORF">RIF29_33197</name>
</gene>
<evidence type="ECO:0000256" key="2">
    <source>
        <dbReference type="ARBA" id="ARBA00004167"/>
    </source>
</evidence>
<evidence type="ECO:0000256" key="16">
    <source>
        <dbReference type="SAM" id="Phobius"/>
    </source>
</evidence>
<comment type="similarity">
    <text evidence="13">Belongs to the RING-type zinc finger family. ATL subfamily.</text>
</comment>
<dbReference type="SUPFAM" id="SSF57850">
    <property type="entry name" value="RING/U-box"/>
    <property type="match status" value="1"/>
</dbReference>
<keyword evidence="9" id="KW-0833">Ubl conjugation pathway</keyword>
<evidence type="ECO:0000256" key="14">
    <source>
        <dbReference type="PROSITE-ProRule" id="PRU00175"/>
    </source>
</evidence>
<evidence type="ECO:0000256" key="3">
    <source>
        <dbReference type="ARBA" id="ARBA00004906"/>
    </source>
</evidence>
<comment type="pathway">
    <text evidence="3">Protein modification; protein ubiquitination.</text>
</comment>
<evidence type="ECO:0000313" key="18">
    <source>
        <dbReference type="EMBL" id="KAK7250646.1"/>
    </source>
</evidence>
<feature type="transmembrane region" description="Helical" evidence="16">
    <location>
        <begin position="24"/>
        <end position="49"/>
    </location>
</feature>
<evidence type="ECO:0000256" key="1">
    <source>
        <dbReference type="ARBA" id="ARBA00000900"/>
    </source>
</evidence>
<keyword evidence="10" id="KW-0862">Zinc</keyword>
<keyword evidence="12 16" id="KW-0472">Membrane</keyword>
<dbReference type="InterPro" id="IPR053238">
    <property type="entry name" value="RING-H2_zinc_finger"/>
</dbReference>
<feature type="region of interest" description="Disordered" evidence="15">
    <location>
        <begin position="152"/>
        <end position="202"/>
    </location>
</feature>
<dbReference type="AlphaFoldDB" id="A0AAN9E829"/>
<evidence type="ECO:0000313" key="19">
    <source>
        <dbReference type="Proteomes" id="UP001372338"/>
    </source>
</evidence>
<dbReference type="PANTHER" id="PTHR14155:SF521">
    <property type="entry name" value="RING-H2 FINGER PROTEIN ATL30"/>
    <property type="match status" value="1"/>
</dbReference>
<protein>
    <recommendedName>
        <fullName evidence="4">RING-type E3 ubiquitin transferase</fullName>
        <ecNumber evidence="4">2.3.2.27</ecNumber>
    </recommendedName>
</protein>
<feature type="domain" description="RING-type" evidence="17">
    <location>
        <begin position="107"/>
        <end position="149"/>
    </location>
</feature>
<evidence type="ECO:0000256" key="9">
    <source>
        <dbReference type="ARBA" id="ARBA00022786"/>
    </source>
</evidence>
<name>A0AAN9E829_CROPI</name>
<evidence type="ECO:0000256" key="6">
    <source>
        <dbReference type="ARBA" id="ARBA00022692"/>
    </source>
</evidence>
<keyword evidence="19" id="KW-1185">Reference proteome</keyword>
<evidence type="ECO:0000256" key="4">
    <source>
        <dbReference type="ARBA" id="ARBA00012483"/>
    </source>
</evidence>
<accession>A0AAN9E829</accession>
<feature type="compositionally biased region" description="Basic and acidic residues" evidence="15">
    <location>
        <begin position="174"/>
        <end position="183"/>
    </location>
</feature>
<evidence type="ECO:0000256" key="5">
    <source>
        <dbReference type="ARBA" id="ARBA00022679"/>
    </source>
</evidence>
<dbReference type="GO" id="GO:0061630">
    <property type="term" value="F:ubiquitin protein ligase activity"/>
    <property type="evidence" value="ECO:0007669"/>
    <property type="project" value="UniProtKB-EC"/>
</dbReference>
<comment type="caution">
    <text evidence="18">The sequence shown here is derived from an EMBL/GenBank/DDBJ whole genome shotgun (WGS) entry which is preliminary data.</text>
</comment>
<dbReference type="PROSITE" id="PS50089">
    <property type="entry name" value="ZF_RING_2"/>
    <property type="match status" value="1"/>
</dbReference>
<dbReference type="PANTHER" id="PTHR14155">
    <property type="entry name" value="RING FINGER DOMAIN-CONTAINING"/>
    <property type="match status" value="1"/>
</dbReference>
<keyword evidence="5" id="KW-0808">Transferase</keyword>
<dbReference type="Pfam" id="PF13639">
    <property type="entry name" value="zf-RING_2"/>
    <property type="match status" value="1"/>
</dbReference>
<dbReference type="EC" id="2.3.2.27" evidence="4"/>
<comment type="catalytic activity">
    <reaction evidence="1">
        <text>S-ubiquitinyl-[E2 ubiquitin-conjugating enzyme]-L-cysteine + [acceptor protein]-L-lysine = [E2 ubiquitin-conjugating enzyme]-L-cysteine + N(6)-ubiquitinyl-[acceptor protein]-L-lysine.</text>
        <dbReference type="EC" id="2.3.2.27"/>
    </reaction>
</comment>
<sequence length="288" mass="33310">MSYSESNYERKLESRPLYKNPPSLIAFTLAILVLCVVAFTIVCLCRYCFISVIHTWAFQRTTSGSLIRLSPNRSPPRGLNPSLLQIFPTFLYGNVKDLRKENYNLECAICLVEFEDDSMLRLLTICCHVFHQECIDSWLRSNKTCPICRRDLDSPTTNQEVQQKSIDNEESDDDVHIDMREAEGGDEESERDHRHKHEHECEHKHDEDYKVFVSISGQQHQHEEEQRVARSHSTGHSIVLIRGGEENDGDKYTLRLPKHVITRHIGSRSCSNYREVTRPISPDHTGKS</sequence>
<evidence type="ECO:0000256" key="7">
    <source>
        <dbReference type="ARBA" id="ARBA00022723"/>
    </source>
</evidence>
<keyword evidence="11 16" id="KW-1133">Transmembrane helix</keyword>
<dbReference type="SMART" id="SM00184">
    <property type="entry name" value="RING"/>
    <property type="match status" value="1"/>
</dbReference>
<dbReference type="InterPro" id="IPR001841">
    <property type="entry name" value="Znf_RING"/>
</dbReference>
<evidence type="ECO:0000256" key="11">
    <source>
        <dbReference type="ARBA" id="ARBA00022989"/>
    </source>
</evidence>
<dbReference type="GO" id="GO:0016020">
    <property type="term" value="C:membrane"/>
    <property type="evidence" value="ECO:0007669"/>
    <property type="project" value="UniProtKB-SubCell"/>
</dbReference>
<evidence type="ECO:0000259" key="17">
    <source>
        <dbReference type="PROSITE" id="PS50089"/>
    </source>
</evidence>
<evidence type="ECO:0000256" key="12">
    <source>
        <dbReference type="ARBA" id="ARBA00023136"/>
    </source>
</evidence>
<dbReference type="FunFam" id="3.30.40.10:FF:000187">
    <property type="entry name" value="E3 ubiquitin-protein ligase ATL6"/>
    <property type="match status" value="1"/>
</dbReference>
<organism evidence="18 19">
    <name type="scientific">Crotalaria pallida</name>
    <name type="common">Smooth rattlebox</name>
    <name type="synonym">Crotalaria striata</name>
    <dbReference type="NCBI Taxonomy" id="3830"/>
    <lineage>
        <taxon>Eukaryota</taxon>
        <taxon>Viridiplantae</taxon>
        <taxon>Streptophyta</taxon>
        <taxon>Embryophyta</taxon>
        <taxon>Tracheophyta</taxon>
        <taxon>Spermatophyta</taxon>
        <taxon>Magnoliopsida</taxon>
        <taxon>eudicotyledons</taxon>
        <taxon>Gunneridae</taxon>
        <taxon>Pentapetalae</taxon>
        <taxon>rosids</taxon>
        <taxon>fabids</taxon>
        <taxon>Fabales</taxon>
        <taxon>Fabaceae</taxon>
        <taxon>Papilionoideae</taxon>
        <taxon>50 kb inversion clade</taxon>
        <taxon>genistoids sensu lato</taxon>
        <taxon>core genistoids</taxon>
        <taxon>Crotalarieae</taxon>
        <taxon>Crotalaria</taxon>
    </lineage>
</organism>
<keyword evidence="7" id="KW-0479">Metal-binding</keyword>
<dbReference type="Gene3D" id="3.30.40.10">
    <property type="entry name" value="Zinc/RING finger domain, C3HC4 (zinc finger)"/>
    <property type="match status" value="1"/>
</dbReference>
<proteinExistence type="inferred from homology"/>
<keyword evidence="8 14" id="KW-0863">Zinc-finger</keyword>
<evidence type="ECO:0000256" key="13">
    <source>
        <dbReference type="ARBA" id="ARBA00024209"/>
    </source>
</evidence>
<dbReference type="EMBL" id="JAYWIO010000007">
    <property type="protein sequence ID" value="KAK7250646.1"/>
    <property type="molecule type" value="Genomic_DNA"/>
</dbReference>
<evidence type="ECO:0000256" key="8">
    <source>
        <dbReference type="ARBA" id="ARBA00022771"/>
    </source>
</evidence>
<comment type="subcellular location">
    <subcellularLocation>
        <location evidence="2">Membrane</location>
        <topology evidence="2">Single-pass membrane protein</topology>
    </subcellularLocation>
</comment>